<evidence type="ECO:0000256" key="5">
    <source>
        <dbReference type="ARBA" id="ARBA00022989"/>
    </source>
</evidence>
<feature type="transmembrane region" description="Helical" evidence="7">
    <location>
        <begin position="41"/>
        <end position="59"/>
    </location>
</feature>
<keyword evidence="6 7" id="KW-0472">Membrane</keyword>
<dbReference type="GO" id="GO:0005886">
    <property type="term" value="C:plasma membrane"/>
    <property type="evidence" value="ECO:0007669"/>
    <property type="project" value="UniProtKB-SubCell"/>
</dbReference>
<keyword evidence="5 7" id="KW-1133">Transmembrane helix</keyword>
<evidence type="ECO:0000313" key="8">
    <source>
        <dbReference type="EMBL" id="OGL87655.1"/>
    </source>
</evidence>
<feature type="transmembrane region" description="Helical" evidence="7">
    <location>
        <begin position="109"/>
        <end position="133"/>
    </location>
</feature>
<organism evidence="8 9">
    <name type="scientific">Candidatus Uhrbacteria bacterium RIFCSPLOWO2_02_FULL_49_11</name>
    <dbReference type="NCBI Taxonomy" id="1802409"/>
    <lineage>
        <taxon>Bacteria</taxon>
        <taxon>Candidatus Uhriibacteriota</taxon>
    </lineage>
</organism>
<comment type="similarity">
    <text evidence="2">Belongs to the UPF0718 family.</text>
</comment>
<feature type="transmembrane region" description="Helical" evidence="7">
    <location>
        <begin position="79"/>
        <end position="103"/>
    </location>
</feature>
<evidence type="ECO:0000256" key="2">
    <source>
        <dbReference type="ARBA" id="ARBA00006386"/>
    </source>
</evidence>
<evidence type="ECO:0000256" key="6">
    <source>
        <dbReference type="ARBA" id="ARBA00023136"/>
    </source>
</evidence>
<name>A0A1F7VB14_9BACT</name>
<gene>
    <name evidence="8" type="ORF">A3I42_02830</name>
</gene>
<comment type="subcellular location">
    <subcellularLocation>
        <location evidence="1">Cell membrane</location>
        <topology evidence="1">Multi-pass membrane protein</topology>
    </subcellularLocation>
</comment>
<protein>
    <submittedName>
        <fullName evidence="8">Permease</fullName>
    </submittedName>
</protein>
<feature type="transmembrane region" description="Helical" evidence="7">
    <location>
        <begin position="270"/>
        <end position="292"/>
    </location>
</feature>
<dbReference type="Proteomes" id="UP000178264">
    <property type="component" value="Unassembled WGS sequence"/>
</dbReference>
<dbReference type="PANTHER" id="PTHR42775:SF2">
    <property type="entry name" value="PERMEASE"/>
    <property type="match status" value="1"/>
</dbReference>
<accession>A0A1F7VB14</accession>
<dbReference type="AlphaFoldDB" id="A0A1F7VB14"/>
<evidence type="ECO:0000256" key="4">
    <source>
        <dbReference type="ARBA" id="ARBA00022692"/>
    </source>
</evidence>
<sequence>MSIWYPLEQFADWMAFQVFSLGETTRMGEAVRFFVYDTLKIFILLFTIALIMGVINEYFPVEKVRQYLTARRWYGADYLIAALFGTITPFCSCSSVPLFIGFVRGGIPLGVTLAFLISSPLVDTVVIAMLLGVFGAKVTLIYVISGILAAVVAGYLLGKMKLEKYLSPWALKATNTLIHGAQNQEQVRFSVRFTRAFNETMNIVRSVGLYVFIGVGVGAVIHGFVPVDFFETYLNVNNLIAVPVAVVVAVPLYANAAGILPIAQVLVDKGIPLGVVLAFMMAAVGLSIPSAIMLKKAMTGRLIAIFYGTITASIIILGYVYTWIFS</sequence>
<feature type="transmembrane region" description="Helical" evidence="7">
    <location>
        <begin position="239"/>
        <end position="264"/>
    </location>
</feature>
<dbReference type="EMBL" id="MGER01000066">
    <property type="protein sequence ID" value="OGL87655.1"/>
    <property type="molecule type" value="Genomic_DNA"/>
</dbReference>
<proteinExistence type="inferred from homology"/>
<dbReference type="PANTHER" id="PTHR42775">
    <property type="entry name" value="PERMEASE RV2963-RELATED"/>
    <property type="match status" value="1"/>
</dbReference>
<evidence type="ECO:0000256" key="1">
    <source>
        <dbReference type="ARBA" id="ARBA00004651"/>
    </source>
</evidence>
<keyword evidence="4 7" id="KW-0812">Transmembrane</keyword>
<evidence type="ECO:0000256" key="7">
    <source>
        <dbReference type="SAM" id="Phobius"/>
    </source>
</evidence>
<dbReference type="Pfam" id="PF03773">
    <property type="entry name" value="ArsP_1"/>
    <property type="match status" value="1"/>
</dbReference>
<feature type="transmembrane region" description="Helical" evidence="7">
    <location>
        <begin position="304"/>
        <end position="324"/>
    </location>
</feature>
<feature type="transmembrane region" description="Helical" evidence="7">
    <location>
        <begin position="140"/>
        <end position="158"/>
    </location>
</feature>
<comment type="caution">
    <text evidence="8">The sequence shown here is derived from an EMBL/GenBank/DDBJ whole genome shotgun (WGS) entry which is preliminary data.</text>
</comment>
<keyword evidence="3" id="KW-1003">Cell membrane</keyword>
<evidence type="ECO:0000256" key="3">
    <source>
        <dbReference type="ARBA" id="ARBA00022475"/>
    </source>
</evidence>
<feature type="transmembrane region" description="Helical" evidence="7">
    <location>
        <begin position="207"/>
        <end position="227"/>
    </location>
</feature>
<dbReference type="InterPro" id="IPR053166">
    <property type="entry name" value="UPF0718_permease"/>
</dbReference>
<reference evidence="8 9" key="1">
    <citation type="journal article" date="2016" name="Nat. Commun.">
        <title>Thousands of microbial genomes shed light on interconnected biogeochemical processes in an aquifer system.</title>
        <authorList>
            <person name="Anantharaman K."/>
            <person name="Brown C.T."/>
            <person name="Hug L.A."/>
            <person name="Sharon I."/>
            <person name="Castelle C.J."/>
            <person name="Probst A.J."/>
            <person name="Thomas B.C."/>
            <person name="Singh A."/>
            <person name="Wilkins M.J."/>
            <person name="Karaoz U."/>
            <person name="Brodie E.L."/>
            <person name="Williams K.H."/>
            <person name="Hubbard S.S."/>
            <person name="Banfield J.F."/>
        </authorList>
    </citation>
    <scope>NUCLEOTIDE SEQUENCE [LARGE SCALE GENOMIC DNA]</scope>
</reference>
<evidence type="ECO:0000313" key="9">
    <source>
        <dbReference type="Proteomes" id="UP000178264"/>
    </source>
</evidence>
<dbReference type="InterPro" id="IPR005524">
    <property type="entry name" value="DUF318"/>
</dbReference>